<evidence type="ECO:0000256" key="1">
    <source>
        <dbReference type="ARBA" id="ARBA00022649"/>
    </source>
</evidence>
<dbReference type="EMBL" id="CCNE01000018">
    <property type="protein sequence ID" value="CDX57066.1"/>
    <property type="molecule type" value="Genomic_DNA"/>
</dbReference>
<dbReference type="Gene3D" id="1.20.890.30">
    <property type="entry name" value="VCA0319-like"/>
    <property type="match status" value="1"/>
</dbReference>
<evidence type="ECO:0000313" key="5">
    <source>
        <dbReference type="Proteomes" id="UP000045285"/>
    </source>
</evidence>
<dbReference type="AlphaFoldDB" id="A0A090ERP6"/>
<proteinExistence type="predicted"/>
<dbReference type="Proteomes" id="UP000045285">
    <property type="component" value="Unassembled WGS sequence"/>
</dbReference>
<dbReference type="STRING" id="69974.MPLDJ20_140359"/>
<accession>A0A090ERP6</accession>
<name>A0A090ERP6_MESPL</name>
<evidence type="ECO:0000313" key="3">
    <source>
        <dbReference type="EMBL" id="CDX31649.1"/>
    </source>
</evidence>
<dbReference type="Proteomes" id="UP000046373">
    <property type="component" value="Unassembled WGS sequence"/>
</dbReference>
<sequence length="59" mass="6763">MTKDEIGSARREKLHVEDAPGLNLSVDDRKVFVEALTNPRPVNDRLRDTVRRYRQATGV</sequence>
<evidence type="ECO:0000313" key="2">
    <source>
        <dbReference type="EMBL" id="CDX17089.1"/>
    </source>
</evidence>
<dbReference type="Pfam" id="PF08681">
    <property type="entry name" value="TacA1"/>
    <property type="match status" value="1"/>
</dbReference>
<keyword evidence="5" id="KW-1185">Reference proteome</keyword>
<keyword evidence="1" id="KW-1277">Toxin-antitoxin system</keyword>
<evidence type="ECO:0000313" key="4">
    <source>
        <dbReference type="EMBL" id="CDX57066.1"/>
    </source>
</evidence>
<protein>
    <recommendedName>
        <fullName evidence="8">DUF1778 domain-containing protein</fullName>
    </recommendedName>
</protein>
<gene>
    <name evidence="2" type="ORF">MPL3356_230040</name>
    <name evidence="4" type="ORF">MPL3365_250136</name>
    <name evidence="3" type="ORF">MPLDJ20_140359</name>
</gene>
<reference evidence="6 7" key="1">
    <citation type="submission" date="2014-08" db="EMBL/GenBank/DDBJ databases">
        <authorList>
            <person name="Moulin Lionel"/>
        </authorList>
    </citation>
    <scope>NUCLEOTIDE SEQUENCE [LARGE SCALE GENOMIC DNA]</scope>
</reference>
<dbReference type="EMBL" id="CCMZ01000016">
    <property type="protein sequence ID" value="CDX17089.1"/>
    <property type="molecule type" value="Genomic_DNA"/>
</dbReference>
<evidence type="ECO:0000313" key="6">
    <source>
        <dbReference type="Proteomes" id="UP000046122"/>
    </source>
</evidence>
<organism evidence="3 7">
    <name type="scientific">Mesorhizobium plurifarium</name>
    <dbReference type="NCBI Taxonomy" id="69974"/>
    <lineage>
        <taxon>Bacteria</taxon>
        <taxon>Pseudomonadati</taxon>
        <taxon>Pseudomonadota</taxon>
        <taxon>Alphaproteobacteria</taxon>
        <taxon>Hyphomicrobiales</taxon>
        <taxon>Phyllobacteriaceae</taxon>
        <taxon>Mesorhizobium</taxon>
    </lineage>
</organism>
<evidence type="ECO:0008006" key="8">
    <source>
        <dbReference type="Google" id="ProtNLM"/>
    </source>
</evidence>
<dbReference type="InterPro" id="IPR014795">
    <property type="entry name" value="TacA_1-like"/>
</dbReference>
<dbReference type="EMBL" id="CCNB01000006">
    <property type="protein sequence ID" value="CDX31649.1"/>
    <property type="molecule type" value="Genomic_DNA"/>
</dbReference>
<dbReference type="Proteomes" id="UP000046122">
    <property type="component" value="Unassembled WGS sequence"/>
</dbReference>
<evidence type="ECO:0000313" key="7">
    <source>
        <dbReference type="Proteomes" id="UP000046373"/>
    </source>
</evidence>
<reference evidence="5" key="2">
    <citation type="submission" date="2014-08" db="EMBL/GenBank/DDBJ databases">
        <authorList>
            <person name="Moulin L."/>
        </authorList>
    </citation>
    <scope>NUCLEOTIDE SEQUENCE [LARGE SCALE GENOMIC DNA]</scope>
</reference>